<sequence>MAKTTRKSSLAKNIPSSRPTRLTAPVSFANKNVDSDIEIVEIKKEDDPSDDEDIDLSKLLQEIQKRQSKKTSLVSAAYENQKKALYSNARQKAKDMSRDGTVYLENIKPSVLAMRENETSYERELEQFRAFWDAQDAAAASLFGLYPPIIDEVFTKRSEMIDDASRMIKLNPGKRQKALNRFLQNAHDQVEQSRQNKMVATDASELIKHYKALLLS</sequence>
<gene>
    <name evidence="2" type="ORF">K435DRAFT_307500</name>
</gene>
<evidence type="ECO:0000313" key="3">
    <source>
        <dbReference type="Proteomes" id="UP000297245"/>
    </source>
</evidence>
<proteinExistence type="predicted"/>
<dbReference type="AlphaFoldDB" id="A0A4S8LIE9"/>
<accession>A0A4S8LIE9</accession>
<organism evidence="2 3">
    <name type="scientific">Dendrothele bispora (strain CBS 962.96)</name>
    <dbReference type="NCBI Taxonomy" id="1314807"/>
    <lineage>
        <taxon>Eukaryota</taxon>
        <taxon>Fungi</taxon>
        <taxon>Dikarya</taxon>
        <taxon>Basidiomycota</taxon>
        <taxon>Agaricomycotina</taxon>
        <taxon>Agaricomycetes</taxon>
        <taxon>Agaricomycetidae</taxon>
        <taxon>Agaricales</taxon>
        <taxon>Agaricales incertae sedis</taxon>
        <taxon>Dendrothele</taxon>
    </lineage>
</organism>
<evidence type="ECO:0000256" key="1">
    <source>
        <dbReference type="SAM" id="MobiDB-lite"/>
    </source>
</evidence>
<feature type="compositionally biased region" description="Polar residues" evidence="1">
    <location>
        <begin position="7"/>
        <end position="20"/>
    </location>
</feature>
<reference evidence="2 3" key="1">
    <citation type="journal article" date="2019" name="Nat. Ecol. Evol.">
        <title>Megaphylogeny resolves global patterns of mushroom evolution.</title>
        <authorList>
            <person name="Varga T."/>
            <person name="Krizsan K."/>
            <person name="Foldi C."/>
            <person name="Dima B."/>
            <person name="Sanchez-Garcia M."/>
            <person name="Sanchez-Ramirez S."/>
            <person name="Szollosi G.J."/>
            <person name="Szarkandi J.G."/>
            <person name="Papp V."/>
            <person name="Albert L."/>
            <person name="Andreopoulos W."/>
            <person name="Angelini C."/>
            <person name="Antonin V."/>
            <person name="Barry K.W."/>
            <person name="Bougher N.L."/>
            <person name="Buchanan P."/>
            <person name="Buyck B."/>
            <person name="Bense V."/>
            <person name="Catcheside P."/>
            <person name="Chovatia M."/>
            <person name="Cooper J."/>
            <person name="Damon W."/>
            <person name="Desjardin D."/>
            <person name="Finy P."/>
            <person name="Geml J."/>
            <person name="Haridas S."/>
            <person name="Hughes K."/>
            <person name="Justo A."/>
            <person name="Karasinski D."/>
            <person name="Kautmanova I."/>
            <person name="Kiss B."/>
            <person name="Kocsube S."/>
            <person name="Kotiranta H."/>
            <person name="LaButti K.M."/>
            <person name="Lechner B.E."/>
            <person name="Liimatainen K."/>
            <person name="Lipzen A."/>
            <person name="Lukacs Z."/>
            <person name="Mihaltcheva S."/>
            <person name="Morgado L.N."/>
            <person name="Niskanen T."/>
            <person name="Noordeloos M.E."/>
            <person name="Ohm R.A."/>
            <person name="Ortiz-Santana B."/>
            <person name="Ovrebo C."/>
            <person name="Racz N."/>
            <person name="Riley R."/>
            <person name="Savchenko A."/>
            <person name="Shiryaev A."/>
            <person name="Soop K."/>
            <person name="Spirin V."/>
            <person name="Szebenyi C."/>
            <person name="Tomsovsky M."/>
            <person name="Tulloss R.E."/>
            <person name="Uehling J."/>
            <person name="Grigoriev I.V."/>
            <person name="Vagvolgyi C."/>
            <person name="Papp T."/>
            <person name="Martin F.M."/>
            <person name="Miettinen O."/>
            <person name="Hibbett D.S."/>
            <person name="Nagy L.G."/>
        </authorList>
    </citation>
    <scope>NUCLEOTIDE SEQUENCE [LARGE SCALE GENOMIC DNA]</scope>
    <source>
        <strain evidence="2 3">CBS 962.96</strain>
    </source>
</reference>
<name>A0A4S8LIE9_DENBC</name>
<keyword evidence="3" id="KW-1185">Reference proteome</keyword>
<evidence type="ECO:0000313" key="2">
    <source>
        <dbReference type="EMBL" id="THU88593.1"/>
    </source>
</evidence>
<dbReference type="EMBL" id="ML179403">
    <property type="protein sequence ID" value="THU88593.1"/>
    <property type="molecule type" value="Genomic_DNA"/>
</dbReference>
<dbReference type="Proteomes" id="UP000297245">
    <property type="component" value="Unassembled WGS sequence"/>
</dbReference>
<dbReference type="OrthoDB" id="3264586at2759"/>
<feature type="region of interest" description="Disordered" evidence="1">
    <location>
        <begin position="1"/>
        <end position="27"/>
    </location>
</feature>
<protein>
    <submittedName>
        <fullName evidence="2">Uncharacterized protein</fullName>
    </submittedName>
</protein>